<dbReference type="InterPro" id="IPR044600">
    <property type="entry name" value="ATL1/ATL16-like"/>
</dbReference>
<evidence type="ECO:0000313" key="13">
    <source>
        <dbReference type="Proteomes" id="UP001497522"/>
    </source>
</evidence>
<keyword evidence="13" id="KW-1185">Reference proteome</keyword>
<organism evidence="12 13">
    <name type="scientific">Sphagnum jensenii</name>
    <dbReference type="NCBI Taxonomy" id="128206"/>
    <lineage>
        <taxon>Eukaryota</taxon>
        <taxon>Viridiplantae</taxon>
        <taxon>Streptophyta</taxon>
        <taxon>Embryophyta</taxon>
        <taxon>Bryophyta</taxon>
        <taxon>Sphagnophytina</taxon>
        <taxon>Sphagnopsida</taxon>
        <taxon>Sphagnales</taxon>
        <taxon>Sphagnaceae</taxon>
        <taxon>Sphagnum</taxon>
    </lineage>
</organism>
<dbReference type="PANTHER" id="PTHR46913:SF21">
    <property type="entry name" value="RING-TYPE E3 UBIQUITIN TRANSFERASE"/>
    <property type="match status" value="1"/>
</dbReference>
<evidence type="ECO:0000259" key="11">
    <source>
        <dbReference type="PROSITE" id="PS50089"/>
    </source>
</evidence>
<dbReference type="InterPro" id="IPR013083">
    <property type="entry name" value="Znf_RING/FYVE/PHD"/>
</dbReference>
<protein>
    <recommendedName>
        <fullName evidence="3">RING-type E3 ubiquitin transferase</fullName>
        <ecNumber evidence="3">2.3.2.27</ecNumber>
    </recommendedName>
</protein>
<sequence length="327" mass="35966">MVVAVAVLFGVVLFILCIHIYAKWFWRNHTSIVRGRGAHSASFPWRTRRRRRRRRGQMNFLRGRGRGEGYNQDDDSNNFPPYLLDGFGLDKTALELLPTFVYTAAEMKSTVLLECAVCLEEFEEKERGRLLPRCNHCFHLDCIDMWFLSHSTCPLCRTSVKFDEKPQDGLDSHPSSGLLHPQELLLESGIVSTEEGEAAGESSSLSTVSAAAAYIPPNVLFWGIQTHLQQNAQSATDAALALGTQQQGFAGSVSSIHASSVPVEMAARNPVVIAEEADTSSSTGMALLASLKRLLSRGRIDPAGLEERERERSCSSSSSMNAGSTNM</sequence>
<reference evidence="12" key="1">
    <citation type="submission" date="2024-03" db="EMBL/GenBank/DDBJ databases">
        <authorList>
            <consortium name="ELIXIR-Norway"/>
            <consortium name="Elixir Norway"/>
        </authorList>
    </citation>
    <scope>NUCLEOTIDE SEQUENCE</scope>
</reference>
<keyword evidence="5" id="KW-0479">Metal-binding</keyword>
<evidence type="ECO:0000313" key="12">
    <source>
        <dbReference type="EMBL" id="CAK9862247.1"/>
    </source>
</evidence>
<dbReference type="SUPFAM" id="SSF57850">
    <property type="entry name" value="RING/U-box"/>
    <property type="match status" value="1"/>
</dbReference>
<dbReference type="PROSITE" id="PS50089">
    <property type="entry name" value="ZF_RING_2"/>
    <property type="match status" value="1"/>
</dbReference>
<evidence type="ECO:0000256" key="9">
    <source>
        <dbReference type="PROSITE-ProRule" id="PRU00175"/>
    </source>
</evidence>
<evidence type="ECO:0000256" key="8">
    <source>
        <dbReference type="ARBA" id="ARBA00022833"/>
    </source>
</evidence>
<evidence type="ECO:0000256" key="1">
    <source>
        <dbReference type="ARBA" id="ARBA00000900"/>
    </source>
</evidence>
<dbReference type="Gene3D" id="3.30.40.10">
    <property type="entry name" value="Zinc/RING finger domain, C3HC4 (zinc finger)"/>
    <property type="match status" value="1"/>
</dbReference>
<evidence type="ECO:0000256" key="5">
    <source>
        <dbReference type="ARBA" id="ARBA00022723"/>
    </source>
</evidence>
<dbReference type="PANTHER" id="PTHR46913">
    <property type="entry name" value="RING-H2 FINGER PROTEIN ATL16"/>
    <property type="match status" value="1"/>
</dbReference>
<keyword evidence="6 9" id="KW-0863">Zinc-finger</keyword>
<evidence type="ECO:0000256" key="3">
    <source>
        <dbReference type="ARBA" id="ARBA00012483"/>
    </source>
</evidence>
<comment type="pathway">
    <text evidence="2">Protein modification; protein ubiquitination.</text>
</comment>
<dbReference type="EMBL" id="OZ023713">
    <property type="protein sequence ID" value="CAK9862247.1"/>
    <property type="molecule type" value="Genomic_DNA"/>
</dbReference>
<evidence type="ECO:0000256" key="2">
    <source>
        <dbReference type="ARBA" id="ARBA00004906"/>
    </source>
</evidence>
<keyword evidence="8" id="KW-0862">Zinc</keyword>
<dbReference type="EC" id="2.3.2.27" evidence="3"/>
<evidence type="ECO:0000256" key="7">
    <source>
        <dbReference type="ARBA" id="ARBA00022786"/>
    </source>
</evidence>
<keyword evidence="4" id="KW-0808">Transferase</keyword>
<dbReference type="Proteomes" id="UP001497522">
    <property type="component" value="Chromosome 12"/>
</dbReference>
<dbReference type="InterPro" id="IPR001841">
    <property type="entry name" value="Znf_RING"/>
</dbReference>
<keyword evidence="7" id="KW-0833">Ubl conjugation pathway</keyword>
<dbReference type="CDD" id="cd16461">
    <property type="entry name" value="RING-H2_EL5-like"/>
    <property type="match status" value="1"/>
</dbReference>
<name>A0ABP1AIL6_9BRYO</name>
<accession>A0ABP1AIL6</accession>
<feature type="domain" description="RING-type" evidence="11">
    <location>
        <begin position="115"/>
        <end position="157"/>
    </location>
</feature>
<evidence type="ECO:0000256" key="6">
    <source>
        <dbReference type="ARBA" id="ARBA00022771"/>
    </source>
</evidence>
<gene>
    <name evidence="12" type="ORF">CSSPJE1EN2_LOCUS5242</name>
</gene>
<evidence type="ECO:0000256" key="4">
    <source>
        <dbReference type="ARBA" id="ARBA00022679"/>
    </source>
</evidence>
<evidence type="ECO:0000256" key="10">
    <source>
        <dbReference type="SAM" id="MobiDB-lite"/>
    </source>
</evidence>
<dbReference type="Pfam" id="PF13639">
    <property type="entry name" value="zf-RING_2"/>
    <property type="match status" value="1"/>
</dbReference>
<comment type="catalytic activity">
    <reaction evidence="1">
        <text>S-ubiquitinyl-[E2 ubiquitin-conjugating enzyme]-L-cysteine + [acceptor protein]-L-lysine = [E2 ubiquitin-conjugating enzyme]-L-cysteine + N(6)-ubiquitinyl-[acceptor protein]-L-lysine.</text>
        <dbReference type="EC" id="2.3.2.27"/>
    </reaction>
</comment>
<feature type="region of interest" description="Disordered" evidence="10">
    <location>
        <begin position="302"/>
        <end position="327"/>
    </location>
</feature>
<proteinExistence type="predicted"/>
<dbReference type="SMART" id="SM00184">
    <property type="entry name" value="RING"/>
    <property type="match status" value="1"/>
</dbReference>